<organism evidence="1 2">
    <name type="scientific">Melia azedarach</name>
    <name type="common">Chinaberry tree</name>
    <dbReference type="NCBI Taxonomy" id="155640"/>
    <lineage>
        <taxon>Eukaryota</taxon>
        <taxon>Viridiplantae</taxon>
        <taxon>Streptophyta</taxon>
        <taxon>Embryophyta</taxon>
        <taxon>Tracheophyta</taxon>
        <taxon>Spermatophyta</taxon>
        <taxon>Magnoliopsida</taxon>
        <taxon>eudicotyledons</taxon>
        <taxon>Gunneridae</taxon>
        <taxon>Pentapetalae</taxon>
        <taxon>rosids</taxon>
        <taxon>malvids</taxon>
        <taxon>Sapindales</taxon>
        <taxon>Meliaceae</taxon>
        <taxon>Melia</taxon>
    </lineage>
</organism>
<accession>A0ACC1X2U3</accession>
<name>A0ACC1X2U3_MELAZ</name>
<protein>
    <submittedName>
        <fullName evidence="1">Acetyl-coenzyme A carboxylase carboxyl transferase subunit alpha, chloroplastic-like</fullName>
    </submittedName>
</protein>
<sequence>MSTISHSSVAFTGTSPSDLFRSSKNGVNGIPLKALGRARFGSNRRGFSVTAKLRKVKKHEYPWPDDADPNVKGGVLTHLSHFKPLKEKQKPVTLDFEKPLVALEKKIIDVRKMANETGLDFSDQIVSLENKYQQALKDLYTHLTPIQRVNIARHPNRPTFLDHVFNITEKFVELHGDRAGYDDPAIVTGIGTIDGRRYMFIGHQKGRNTKENIQRNFGMPTPHGYRKALRMMYYADHHGFPIVTFIDTPGAFADPRSEELGQGEAIAHNLRTMFGLKVPIISIVIGEGGSGGALAIGCANKLLMLENAVFYVASPEACAAILWKTAKAAPKAAEKLKITAKELCKIQIADGIIPEPLGGAHADPSWTSQQMKIAINETMDELLKMETQELLKHRMLKFRKIGGFQEGIPVDPKKKFNMKKKDEPVAGKTSNEELEGEVEELKQQILKAKDSSTTPSDVALNAMIEKLKREIDHEFSEAAKAMGLQDRFAALQEEFLRANSQDQLMHPVLMDKITKLKSEFNQGLAAAPNYGSLKYKLDMLNEFAKAKSLSEKKHKAVTLKQEINKKFNEVLSRPDIKEKVEALEAEVRDSGLSNFGDLDGELKEKIVKMKKEIESELINVLKSLGLDVEAVKLKAKELSEQTSFSNFRGKMENLNEEINKKIGDIANSSELKDMIELLKLEIAKTGKTPDVASKHKIEALEQQIKQRLSEAINSSELKNKHEELMAEVSEGTKSAGGLDGSLKNEYDSTKYDESRVEINVGANRSFA</sequence>
<proteinExistence type="predicted"/>
<evidence type="ECO:0000313" key="1">
    <source>
        <dbReference type="EMBL" id="KAJ4704520.1"/>
    </source>
</evidence>
<reference evidence="1 2" key="1">
    <citation type="journal article" date="2023" name="Science">
        <title>Complex scaffold remodeling in plant triterpene biosynthesis.</title>
        <authorList>
            <person name="De La Pena R."/>
            <person name="Hodgson H."/>
            <person name="Liu J.C."/>
            <person name="Stephenson M.J."/>
            <person name="Martin A.C."/>
            <person name="Owen C."/>
            <person name="Harkess A."/>
            <person name="Leebens-Mack J."/>
            <person name="Jimenez L.E."/>
            <person name="Osbourn A."/>
            <person name="Sattely E.S."/>
        </authorList>
    </citation>
    <scope>NUCLEOTIDE SEQUENCE [LARGE SCALE GENOMIC DNA]</scope>
    <source>
        <strain evidence="2">cv. JPN11</strain>
        <tissue evidence="1">Leaf</tissue>
    </source>
</reference>
<evidence type="ECO:0000313" key="2">
    <source>
        <dbReference type="Proteomes" id="UP001164539"/>
    </source>
</evidence>
<keyword evidence="2" id="KW-1185">Reference proteome</keyword>
<comment type="caution">
    <text evidence="1">The sequence shown here is derived from an EMBL/GenBank/DDBJ whole genome shotgun (WGS) entry which is preliminary data.</text>
</comment>
<gene>
    <name evidence="1" type="ORF">OWV82_021414</name>
</gene>
<dbReference type="Proteomes" id="UP001164539">
    <property type="component" value="Chromosome 12"/>
</dbReference>
<dbReference type="EMBL" id="CM051405">
    <property type="protein sequence ID" value="KAJ4704520.1"/>
    <property type="molecule type" value="Genomic_DNA"/>
</dbReference>